<dbReference type="Pfam" id="PF00512">
    <property type="entry name" value="HisKA"/>
    <property type="match status" value="1"/>
</dbReference>
<dbReference type="InterPro" id="IPR001789">
    <property type="entry name" value="Sig_transdc_resp-reg_receiver"/>
</dbReference>
<dbReference type="Proteomes" id="UP000317093">
    <property type="component" value="Chromosome"/>
</dbReference>
<dbReference type="InterPro" id="IPR011006">
    <property type="entry name" value="CheY-like_superfamily"/>
</dbReference>
<dbReference type="CDD" id="cd00082">
    <property type="entry name" value="HisKA"/>
    <property type="match status" value="1"/>
</dbReference>
<dbReference type="PROSITE" id="PS50109">
    <property type="entry name" value="HIS_KIN"/>
    <property type="match status" value="1"/>
</dbReference>
<dbReference type="GO" id="GO:0009927">
    <property type="term" value="F:histidine phosphotransfer kinase activity"/>
    <property type="evidence" value="ECO:0007669"/>
    <property type="project" value="TreeGrafter"/>
</dbReference>
<feature type="domain" description="Histidine kinase" evidence="7">
    <location>
        <begin position="220"/>
        <end position="443"/>
    </location>
</feature>
<dbReference type="RefSeq" id="WP_145262304.1">
    <property type="nucleotide sequence ID" value="NZ_CP036279.1"/>
</dbReference>
<dbReference type="InterPro" id="IPR003594">
    <property type="entry name" value="HATPase_dom"/>
</dbReference>
<dbReference type="OrthoDB" id="9813394at2"/>
<dbReference type="Gene3D" id="3.30.565.10">
    <property type="entry name" value="Histidine kinase-like ATPase, C-terminal domain"/>
    <property type="match status" value="1"/>
</dbReference>
<dbReference type="KEGG" id="knv:Pan216_51300"/>
<dbReference type="FunFam" id="3.30.565.10:FF:000010">
    <property type="entry name" value="Sensor histidine kinase RcsC"/>
    <property type="match status" value="1"/>
</dbReference>
<keyword evidence="3 6" id="KW-0597">Phosphoprotein</keyword>
<dbReference type="Pfam" id="PF00072">
    <property type="entry name" value="Response_reg"/>
    <property type="match status" value="1"/>
</dbReference>
<accession>A0A518BB75</accession>
<dbReference type="CDD" id="cd17546">
    <property type="entry name" value="REC_hyHK_CKI1_RcsC-like"/>
    <property type="match status" value="1"/>
</dbReference>
<reference evidence="9 10" key="1">
    <citation type="submission" date="2019-02" db="EMBL/GenBank/DDBJ databases">
        <title>Deep-cultivation of Planctomycetes and their phenomic and genomic characterization uncovers novel biology.</title>
        <authorList>
            <person name="Wiegand S."/>
            <person name="Jogler M."/>
            <person name="Boedeker C."/>
            <person name="Pinto D."/>
            <person name="Vollmers J."/>
            <person name="Rivas-Marin E."/>
            <person name="Kohn T."/>
            <person name="Peeters S.H."/>
            <person name="Heuer A."/>
            <person name="Rast P."/>
            <person name="Oberbeckmann S."/>
            <person name="Bunk B."/>
            <person name="Jeske O."/>
            <person name="Meyerdierks A."/>
            <person name="Storesund J.E."/>
            <person name="Kallscheuer N."/>
            <person name="Luecker S."/>
            <person name="Lage O.M."/>
            <person name="Pohl T."/>
            <person name="Merkel B.J."/>
            <person name="Hornburger P."/>
            <person name="Mueller R.-W."/>
            <person name="Bruemmer F."/>
            <person name="Labrenz M."/>
            <person name="Spormann A.M."/>
            <person name="Op den Camp H."/>
            <person name="Overmann J."/>
            <person name="Amann R."/>
            <person name="Jetten M.S.M."/>
            <person name="Mascher T."/>
            <person name="Medema M.H."/>
            <person name="Devos D.P."/>
            <person name="Kaster A.-K."/>
            <person name="Ovreas L."/>
            <person name="Rohde M."/>
            <person name="Galperin M.Y."/>
            <person name="Jogler C."/>
        </authorList>
    </citation>
    <scope>NUCLEOTIDE SEQUENCE [LARGE SCALE GENOMIC DNA]</scope>
    <source>
        <strain evidence="9 10">Pan216</strain>
    </source>
</reference>
<dbReference type="Pfam" id="PF02518">
    <property type="entry name" value="HATPase_c"/>
    <property type="match status" value="1"/>
</dbReference>
<dbReference type="InterPro" id="IPR004358">
    <property type="entry name" value="Sig_transdc_His_kin-like_C"/>
</dbReference>
<keyword evidence="5 9" id="KW-0418">Kinase</keyword>
<evidence type="ECO:0000256" key="2">
    <source>
        <dbReference type="ARBA" id="ARBA00012438"/>
    </source>
</evidence>
<evidence type="ECO:0000256" key="1">
    <source>
        <dbReference type="ARBA" id="ARBA00000085"/>
    </source>
</evidence>
<evidence type="ECO:0000313" key="9">
    <source>
        <dbReference type="EMBL" id="QDU64241.1"/>
    </source>
</evidence>
<protein>
    <recommendedName>
        <fullName evidence="2">histidine kinase</fullName>
        <ecNumber evidence="2">2.7.13.3</ecNumber>
    </recommendedName>
</protein>
<gene>
    <name evidence="9" type="primary">luxQ_6</name>
    <name evidence="9" type="ORF">Pan216_51300</name>
</gene>
<dbReference type="GO" id="GO:0000155">
    <property type="term" value="F:phosphorelay sensor kinase activity"/>
    <property type="evidence" value="ECO:0007669"/>
    <property type="project" value="InterPro"/>
</dbReference>
<dbReference type="InterPro" id="IPR036890">
    <property type="entry name" value="HATPase_C_sf"/>
</dbReference>
<dbReference type="CDD" id="cd16922">
    <property type="entry name" value="HATPase_EvgS-ArcB-TorS-like"/>
    <property type="match status" value="1"/>
</dbReference>
<evidence type="ECO:0000259" key="7">
    <source>
        <dbReference type="PROSITE" id="PS50109"/>
    </source>
</evidence>
<dbReference type="EMBL" id="CP036279">
    <property type="protein sequence ID" value="QDU64241.1"/>
    <property type="molecule type" value="Genomic_DNA"/>
</dbReference>
<evidence type="ECO:0000256" key="3">
    <source>
        <dbReference type="ARBA" id="ARBA00022553"/>
    </source>
</evidence>
<dbReference type="AlphaFoldDB" id="A0A518BB75"/>
<dbReference type="PRINTS" id="PR00344">
    <property type="entry name" value="BCTRLSENSOR"/>
</dbReference>
<dbReference type="SMART" id="SM00388">
    <property type="entry name" value="HisKA"/>
    <property type="match status" value="1"/>
</dbReference>
<sequence>MNTPPPGSSPSIPGMSIAEMHRRHAESLERIAELSQAPSANLDYPGQRRRILRATRDALGQLLPLETIALFLVDEESFDFLLDQCEPEDCRKELQLEIDRQIESGTFGWAVNNAHPVLVTSTRASGPLLFHVLATEQRVIGMFVGILEESAPPLPRESEVLISIAMRQTAQLLDNAAIRESLRQATSEVESIVAERTRTLRAANERLEEAGRAKTEYLVTKIREMRMPLTAITGFTELLLEDPSLEAISPERRQDLRVVLRNSKWLGEIVENITELARIDERRFEPVRQRCSPAEIAQDVVKSMLIKANEKRISLTVSVGDDTPPLIHTDPPKLRQILVNLISNGIKFTEEGHVELQVALGRSDDISVAFRVVDTGVGMTPEELRGIFEPFSQASEGTSEQFGGTGLGLTISKQLAEDLGGSIVAESEVGRGSIFTLHIPINQKVAAVKQPGGTSPNGDQDLAEMEPSQELPALDCRVLLAEYGHDHQRLIASVLEKFGATLTIVNNGAEAIQLAEAARSEGESFDFILLDLQMPIMDGYEATRLLRERGIDSSIIGLATTDGDDDWKKCVDAGCSGYVTKPIDRQEFHEILAAQLEQRRAARES</sequence>
<evidence type="ECO:0000313" key="10">
    <source>
        <dbReference type="Proteomes" id="UP000317093"/>
    </source>
</evidence>
<evidence type="ECO:0000259" key="8">
    <source>
        <dbReference type="PROSITE" id="PS50110"/>
    </source>
</evidence>
<evidence type="ECO:0000256" key="6">
    <source>
        <dbReference type="PROSITE-ProRule" id="PRU00169"/>
    </source>
</evidence>
<dbReference type="SUPFAM" id="SSF55781">
    <property type="entry name" value="GAF domain-like"/>
    <property type="match status" value="1"/>
</dbReference>
<feature type="modified residue" description="4-aspartylphosphate" evidence="6">
    <location>
        <position position="531"/>
    </location>
</feature>
<organism evidence="9 10">
    <name type="scientific">Kolteria novifilia</name>
    <dbReference type="NCBI Taxonomy" id="2527975"/>
    <lineage>
        <taxon>Bacteria</taxon>
        <taxon>Pseudomonadati</taxon>
        <taxon>Planctomycetota</taxon>
        <taxon>Planctomycetia</taxon>
        <taxon>Kolteriales</taxon>
        <taxon>Kolteriaceae</taxon>
        <taxon>Kolteria</taxon>
    </lineage>
</organism>
<dbReference type="InterPro" id="IPR029016">
    <property type="entry name" value="GAF-like_dom_sf"/>
</dbReference>
<keyword evidence="10" id="KW-1185">Reference proteome</keyword>
<evidence type="ECO:0000256" key="4">
    <source>
        <dbReference type="ARBA" id="ARBA00022679"/>
    </source>
</evidence>
<dbReference type="InterPro" id="IPR003661">
    <property type="entry name" value="HisK_dim/P_dom"/>
</dbReference>
<dbReference type="SMART" id="SM00448">
    <property type="entry name" value="REC"/>
    <property type="match status" value="1"/>
</dbReference>
<dbReference type="Gene3D" id="1.10.287.130">
    <property type="match status" value="1"/>
</dbReference>
<dbReference type="EC" id="2.7.13.3" evidence="2"/>
<comment type="catalytic activity">
    <reaction evidence="1">
        <text>ATP + protein L-histidine = ADP + protein N-phospho-L-histidine.</text>
        <dbReference type="EC" id="2.7.13.3"/>
    </reaction>
</comment>
<dbReference type="SUPFAM" id="SSF47384">
    <property type="entry name" value="Homodimeric domain of signal transducing histidine kinase"/>
    <property type="match status" value="1"/>
</dbReference>
<dbReference type="Gene3D" id="3.40.50.2300">
    <property type="match status" value="1"/>
</dbReference>
<dbReference type="InterPro" id="IPR005467">
    <property type="entry name" value="His_kinase_dom"/>
</dbReference>
<keyword evidence="4 9" id="KW-0808">Transferase</keyword>
<name>A0A518BB75_9BACT</name>
<dbReference type="Gene3D" id="3.30.450.40">
    <property type="match status" value="1"/>
</dbReference>
<dbReference type="PANTHER" id="PTHR43047:SF72">
    <property type="entry name" value="OSMOSENSING HISTIDINE PROTEIN KINASE SLN1"/>
    <property type="match status" value="1"/>
</dbReference>
<dbReference type="PROSITE" id="PS50110">
    <property type="entry name" value="RESPONSE_REGULATORY"/>
    <property type="match status" value="1"/>
</dbReference>
<dbReference type="PANTHER" id="PTHR43047">
    <property type="entry name" value="TWO-COMPONENT HISTIDINE PROTEIN KINASE"/>
    <property type="match status" value="1"/>
</dbReference>
<dbReference type="SMART" id="SM00387">
    <property type="entry name" value="HATPase_c"/>
    <property type="match status" value="1"/>
</dbReference>
<dbReference type="InterPro" id="IPR036097">
    <property type="entry name" value="HisK_dim/P_sf"/>
</dbReference>
<feature type="domain" description="Response regulatory" evidence="8">
    <location>
        <begin position="477"/>
        <end position="596"/>
    </location>
</feature>
<dbReference type="SUPFAM" id="SSF52172">
    <property type="entry name" value="CheY-like"/>
    <property type="match status" value="1"/>
</dbReference>
<dbReference type="SUPFAM" id="SSF55874">
    <property type="entry name" value="ATPase domain of HSP90 chaperone/DNA topoisomerase II/histidine kinase"/>
    <property type="match status" value="1"/>
</dbReference>
<proteinExistence type="predicted"/>
<dbReference type="GO" id="GO:0005886">
    <property type="term" value="C:plasma membrane"/>
    <property type="evidence" value="ECO:0007669"/>
    <property type="project" value="TreeGrafter"/>
</dbReference>
<evidence type="ECO:0000256" key="5">
    <source>
        <dbReference type="ARBA" id="ARBA00022777"/>
    </source>
</evidence>